<accession>A0ABS5YU00</accession>
<dbReference type="Pfam" id="PF12770">
    <property type="entry name" value="CHAT"/>
    <property type="match status" value="1"/>
</dbReference>
<dbReference type="InterPro" id="IPR024983">
    <property type="entry name" value="CHAT_dom"/>
</dbReference>
<keyword evidence="4" id="KW-1185">Reference proteome</keyword>
<organism evidence="3 4">
    <name type="scientific">Paractinoplanes bogorensis</name>
    <dbReference type="NCBI Taxonomy" id="1610840"/>
    <lineage>
        <taxon>Bacteria</taxon>
        <taxon>Bacillati</taxon>
        <taxon>Actinomycetota</taxon>
        <taxon>Actinomycetes</taxon>
        <taxon>Micromonosporales</taxon>
        <taxon>Micromonosporaceae</taxon>
        <taxon>Paractinoplanes</taxon>
    </lineage>
</organism>
<dbReference type="InterPro" id="IPR011990">
    <property type="entry name" value="TPR-like_helical_dom_sf"/>
</dbReference>
<dbReference type="EMBL" id="JAHKKG010000008">
    <property type="protein sequence ID" value="MBU2666937.1"/>
    <property type="molecule type" value="Genomic_DNA"/>
</dbReference>
<gene>
    <name evidence="3" type="ORF">KOI35_25830</name>
</gene>
<protein>
    <submittedName>
        <fullName evidence="3">CHAT domain-containing protein</fullName>
    </submittedName>
</protein>
<reference evidence="3 4" key="1">
    <citation type="submission" date="2021-06" db="EMBL/GenBank/DDBJ databases">
        <title>Actinoplanes lichenicola sp. nov., and Actinoplanes ovalisporus sp. nov., isolated from lichen in Thailand.</title>
        <authorList>
            <person name="Saeng-In P."/>
            <person name="Kanchanasin P."/>
            <person name="Yuki M."/>
            <person name="Kudo T."/>
            <person name="Ohkuma M."/>
            <person name="Phongsopitanun W."/>
            <person name="Tanasupawat S."/>
        </authorList>
    </citation>
    <scope>NUCLEOTIDE SEQUENCE [LARGE SCALE GENOMIC DNA]</scope>
    <source>
        <strain evidence="3 4">NBRC 110975</strain>
    </source>
</reference>
<comment type="caution">
    <text evidence="3">The sequence shown here is derived from an EMBL/GenBank/DDBJ whole genome shotgun (WGS) entry which is preliminary data.</text>
</comment>
<dbReference type="Gene3D" id="1.25.40.10">
    <property type="entry name" value="Tetratricopeptide repeat domain"/>
    <property type="match status" value="2"/>
</dbReference>
<dbReference type="SUPFAM" id="SSF48452">
    <property type="entry name" value="TPR-like"/>
    <property type="match status" value="1"/>
</dbReference>
<evidence type="ECO:0000256" key="1">
    <source>
        <dbReference type="SAM" id="MobiDB-lite"/>
    </source>
</evidence>
<name>A0ABS5YU00_9ACTN</name>
<feature type="domain" description="CHAT" evidence="2">
    <location>
        <begin position="986"/>
        <end position="1258"/>
    </location>
</feature>
<evidence type="ECO:0000313" key="3">
    <source>
        <dbReference type="EMBL" id="MBU2666937.1"/>
    </source>
</evidence>
<dbReference type="RefSeq" id="WP_215791061.1">
    <property type="nucleotide sequence ID" value="NZ_JAHKKG010000008.1"/>
</dbReference>
<dbReference type="Proteomes" id="UP001519654">
    <property type="component" value="Unassembled WGS sequence"/>
</dbReference>
<evidence type="ECO:0000313" key="4">
    <source>
        <dbReference type="Proteomes" id="UP001519654"/>
    </source>
</evidence>
<feature type="region of interest" description="Disordered" evidence="1">
    <location>
        <begin position="856"/>
        <end position="875"/>
    </location>
</feature>
<proteinExistence type="predicted"/>
<sequence length="1259" mass="135201">MRRLEKDDGFAETRLLIANDLLQRGDDLDRAVTLLDEAVTMDFAYRSSALTLLGRALELSRNGTGDAELLRRLVDVDRQLAELPESGRTELMNLSIDLLGWFHAGGGPGLLDEAVTALRQALTAPPVDDPSEAMCWFELLVVLRTRFERAGDPDDLEQAIAAGRSAVAAAAPADPDWSKYHSGLAGLLALTGDAGHVPETTDRLREAVRHTSPADPGWSVRRGRLAGLLEEEYNRTGRPELLDELIEVLAEPGAPEDAAFLAGLGAARWERFEQAGDEADLDAAVAAARRSLALSPPAEADAGEMRWSASRVLSAADQRRQDPGLLGDAIAAGRAAVAVMDADSDDLGPRLITLGALLTRRFDRDADPADLDEAIVHEERAVSAPGSPVNRRLILALDLRQRFARAGDTADLERAVALMAEVMEHRGRDDELGQAESALLAESMSTLRDHLNNLTGRDLAVRAARRDLEHAEESRRVIASGRLGEALWLRFELTGDVADLEESIRHTRVAAGLAEESSRASLLADVGRRLRMWFESTGDLAVLREAIDTMRQVVNEAAPDDPEIGGYLGAAGLAFEMYGERAGLPHLLEMATGYFRDAVAITPEDGDAYLLRAGNLARHLSAEAARTGDPALAGEAVEQLREVVGRTGAGDPRRPLYQLNLGQALRTRFRLGLDPDDLDAAAGVTRDALAALPDGHPAQPKARINLGHILRARFELTGDAADRDGAIAAYREATSAAGSDPELRVRAARDGALAAAEAGQYTEALAGFTVAVETLPSISPRNLGRDDQEHRLQGFSGLAAVAGSAALDAGDPDRAVLLIEQARGILLAQEMETRGETAGLAEHYPAIAAEFESARRELNRSPEEDGTGTAHQASADRRRRALAWSDLLDRIRALPSFDRFLLPPTLPELIGEAAEGPIVLLSTGPDRSDALAVTSGGVRHVPLPGLGAGVVRDRVRDFLVLLETLDRRDLPFAQRYAAIQAMNGFLGWLWDAAAGPVLDALGCDGDPVRRVWWAPAGRLAFLPWHAAGHHDRRDERPAPACLDRVVSSYTPTLRTLVHLRARSLRSAPAGSLLIGMAETPDAGSLPGVPGEIADLTALLPDAVVLCDRDATRDRVLDHLTRASLVHFACHGVSVPDRPSASRLLVHDHADRPLTVLDIARLHLDRARLVYLSACSTGQASARLTDEAIHITSAFQLAGFPHVIGTMWTVDDLAAADLARGFYARLPDGPAVALHSAVRAARDQAPDRPDLWAAHLHAGV</sequence>
<evidence type="ECO:0000259" key="2">
    <source>
        <dbReference type="Pfam" id="PF12770"/>
    </source>
</evidence>